<sequence length="646" mass="68932">MTIWIELLLALGMLGLLIFLPGYLIARALGLRGLWSVAVSGPASVTVVVVASIAAPLVGMRWGALPVAIVAVALIAVVVAFRMLLWRGSMPTSPQESLRPLALVATVAAPLVILVQVVLMIASPDHISQTFDNIFHLNAVRYILETGNASPFWVSSLTSAESGTVPTFYPDGWHALSALLVELSGVSIPVASNALLIGFAAFTWTMGIIVLTREFWGGRTVTIVAAAAASTCFPAFPLLLADYGVLFPYLMAVSFVPVSLALLVRAVLGSHSGGRDRTPWFIALVGLLPALAVSHPGALVALLAFAAVVLVTAAIRRAVATPGQTPGGIWPWVGIGAYLLIAAGLWYFLRPPEDARTWAPEMTVGQALGEIITASVNRAPVNLGMAVLIVLGVVAIFRARTARGWLAFALFVLAAALYVTVAGVPYLVLRDILVGAWYNNIPRLAALMPLVWVPLVALGFTTAWDALIARRRTAGKTVLTTTLVAAIVVALFPLPQAMSMRQAIRDARSNYAVTTQAPLLSTDERTLLDRLDDEVPADAVIIGSPWTGTALAYALADREVLLPHTLMYVSPEMQEILDRLDTAKTGSQVCELMLDRRVAYVLDFGRREVNDGKHVYKGLDRLATSDAVELVDSEGAARLYRVTACG</sequence>
<feature type="transmembrane region" description="Helical" evidence="1">
    <location>
        <begin position="33"/>
        <end position="58"/>
    </location>
</feature>
<feature type="transmembrane region" description="Helical" evidence="1">
    <location>
        <begin position="246"/>
        <end position="268"/>
    </location>
</feature>
<gene>
    <name evidence="2" type="ORF">RN50_03241</name>
</gene>
<evidence type="ECO:0008006" key="4">
    <source>
        <dbReference type="Google" id="ProtNLM"/>
    </source>
</evidence>
<keyword evidence="1" id="KW-0812">Transmembrane</keyword>
<protein>
    <recommendedName>
        <fullName evidence="4">Glycosyltransferase RgtA/B/C/D-like domain-containing protein</fullName>
    </recommendedName>
</protein>
<feature type="transmembrane region" description="Helical" evidence="1">
    <location>
        <begin position="405"/>
        <end position="429"/>
    </location>
</feature>
<feature type="transmembrane region" description="Helical" evidence="1">
    <location>
        <begin position="98"/>
        <end position="122"/>
    </location>
</feature>
<feature type="transmembrane region" description="Helical" evidence="1">
    <location>
        <begin position="441"/>
        <end position="464"/>
    </location>
</feature>
<feature type="transmembrane region" description="Helical" evidence="1">
    <location>
        <begin position="190"/>
        <end position="211"/>
    </location>
</feature>
<keyword evidence="1" id="KW-1133">Transmembrane helix</keyword>
<organism evidence="2 3">
    <name type="scientific">Microbacterium foliorum</name>
    <dbReference type="NCBI Taxonomy" id="104336"/>
    <lineage>
        <taxon>Bacteria</taxon>
        <taxon>Bacillati</taxon>
        <taxon>Actinomycetota</taxon>
        <taxon>Actinomycetes</taxon>
        <taxon>Micrococcales</taxon>
        <taxon>Microbacteriaceae</taxon>
        <taxon>Microbacterium</taxon>
    </lineage>
</organism>
<dbReference type="RefSeq" id="WP_052677848.1">
    <property type="nucleotide sequence ID" value="NZ_CP031425.1"/>
</dbReference>
<reference evidence="2 3" key="1">
    <citation type="submission" date="2015-02" db="EMBL/GenBank/DDBJ databases">
        <title>Draft genome sequences of ten Microbacterium spp. with emphasis on heavy metal contaminated environments.</title>
        <authorList>
            <person name="Corretto E."/>
        </authorList>
    </citation>
    <scope>NUCLEOTIDE SEQUENCE [LARGE SCALE GENOMIC DNA]</scope>
    <source>
        <strain evidence="2 3">DSM 12966</strain>
    </source>
</reference>
<evidence type="ECO:0000313" key="2">
    <source>
        <dbReference type="EMBL" id="KJL18134.1"/>
    </source>
</evidence>
<dbReference type="AlphaFoldDB" id="A0A0F0KCJ5"/>
<dbReference type="GeneID" id="94443936"/>
<proteinExistence type="predicted"/>
<dbReference type="KEGG" id="mfol:DXT68_06005"/>
<name>A0A0F0KCJ5_9MICO</name>
<feature type="transmembrane region" description="Helical" evidence="1">
    <location>
        <begin position="223"/>
        <end position="240"/>
    </location>
</feature>
<accession>A0A0F0KCJ5</accession>
<evidence type="ECO:0000313" key="3">
    <source>
        <dbReference type="Proteomes" id="UP000033572"/>
    </source>
</evidence>
<comment type="caution">
    <text evidence="2">The sequence shown here is derived from an EMBL/GenBank/DDBJ whole genome shotgun (WGS) entry which is preliminary data.</text>
</comment>
<feature type="transmembrane region" description="Helical" evidence="1">
    <location>
        <begin position="6"/>
        <end position="26"/>
    </location>
</feature>
<dbReference type="Pfam" id="PF20176">
    <property type="entry name" value="DUF6541"/>
    <property type="match status" value="1"/>
</dbReference>
<dbReference type="InterPro" id="IPR046671">
    <property type="entry name" value="DUF6541"/>
</dbReference>
<feature type="transmembrane region" description="Helical" evidence="1">
    <location>
        <begin position="381"/>
        <end position="399"/>
    </location>
</feature>
<feature type="transmembrane region" description="Helical" evidence="1">
    <location>
        <begin position="329"/>
        <end position="349"/>
    </location>
</feature>
<dbReference type="PATRIC" id="fig|104336.4.peg.3282"/>
<dbReference type="Proteomes" id="UP000033572">
    <property type="component" value="Unassembled WGS sequence"/>
</dbReference>
<keyword evidence="1" id="KW-0472">Membrane</keyword>
<feature type="transmembrane region" description="Helical" evidence="1">
    <location>
        <begin position="476"/>
        <end position="495"/>
    </location>
</feature>
<keyword evidence="3" id="KW-1185">Reference proteome</keyword>
<feature type="transmembrane region" description="Helical" evidence="1">
    <location>
        <begin position="280"/>
        <end position="309"/>
    </location>
</feature>
<evidence type="ECO:0000256" key="1">
    <source>
        <dbReference type="SAM" id="Phobius"/>
    </source>
</evidence>
<feature type="transmembrane region" description="Helical" evidence="1">
    <location>
        <begin position="64"/>
        <end position="86"/>
    </location>
</feature>
<dbReference type="EMBL" id="JYIU01000046">
    <property type="protein sequence ID" value="KJL18134.1"/>
    <property type="molecule type" value="Genomic_DNA"/>
</dbReference>